<dbReference type="Pfam" id="PF20147">
    <property type="entry name" value="Crinkler"/>
    <property type="match status" value="1"/>
</dbReference>
<organism evidence="6 7">
    <name type="scientific">Phytophthora cactorum</name>
    <dbReference type="NCBI Taxonomy" id="29920"/>
    <lineage>
        <taxon>Eukaryota</taxon>
        <taxon>Sar</taxon>
        <taxon>Stramenopiles</taxon>
        <taxon>Oomycota</taxon>
        <taxon>Peronosporomycetes</taxon>
        <taxon>Peronosporales</taxon>
        <taxon>Peronosporaceae</taxon>
        <taxon>Phytophthora</taxon>
    </lineage>
</organism>
<dbReference type="Proteomes" id="UP000251314">
    <property type="component" value="Unassembled WGS sequence"/>
</dbReference>
<evidence type="ECO:0000256" key="4">
    <source>
        <dbReference type="SAM" id="SignalP"/>
    </source>
</evidence>
<feature type="domain" description="Crinkler effector protein N-terminal" evidence="5">
    <location>
        <begin position="4"/>
        <end position="113"/>
    </location>
</feature>
<evidence type="ECO:0000256" key="2">
    <source>
        <dbReference type="ARBA" id="ARBA00004613"/>
    </source>
</evidence>
<gene>
    <name evidence="6" type="ORF">PC110_g22263</name>
</gene>
<dbReference type="VEuPathDB" id="FungiDB:PC110_g22263"/>
<comment type="caution">
    <text evidence="6">The sequence shown here is derived from an EMBL/GenBank/DDBJ whole genome shotgun (WGS) entry which is preliminary data.</text>
</comment>
<keyword evidence="4" id="KW-0732">Signal</keyword>
<dbReference type="InterPro" id="IPR045379">
    <property type="entry name" value="Crinkler_N"/>
</dbReference>
<reference evidence="6 7" key="1">
    <citation type="submission" date="2018-01" db="EMBL/GenBank/DDBJ databases">
        <title>Draft genome of the strawberry crown rot pathogen Phytophthora cactorum.</title>
        <authorList>
            <person name="Armitage A.D."/>
            <person name="Lysoe E."/>
            <person name="Nellist C.F."/>
            <person name="Harrison R.J."/>
            <person name="Brurberg M.B."/>
        </authorList>
    </citation>
    <scope>NUCLEOTIDE SEQUENCE [LARGE SCALE GENOMIC DNA]</scope>
    <source>
        <strain evidence="6 7">10300</strain>
    </source>
</reference>
<evidence type="ECO:0000313" key="7">
    <source>
        <dbReference type="Proteomes" id="UP000251314"/>
    </source>
</evidence>
<evidence type="ECO:0000256" key="1">
    <source>
        <dbReference type="ARBA" id="ARBA00004340"/>
    </source>
</evidence>
<comment type="subcellular location">
    <subcellularLocation>
        <location evidence="1">Host cell</location>
    </subcellularLocation>
    <subcellularLocation>
        <location evidence="2">Secreted</location>
    </subcellularLocation>
</comment>
<keyword evidence="3" id="KW-0964">Secreted</keyword>
<evidence type="ECO:0000259" key="5">
    <source>
        <dbReference type="Pfam" id="PF20147"/>
    </source>
</evidence>
<protein>
    <recommendedName>
        <fullName evidence="5">Crinkler effector protein N-terminal domain-containing protein</fullName>
    </recommendedName>
</protein>
<evidence type="ECO:0000256" key="3">
    <source>
        <dbReference type="ARBA" id="ARBA00022525"/>
    </source>
</evidence>
<feature type="signal peptide" evidence="4">
    <location>
        <begin position="1"/>
        <end position="16"/>
    </location>
</feature>
<dbReference type="AlphaFoldDB" id="A0A329R9I9"/>
<evidence type="ECO:0000313" key="6">
    <source>
        <dbReference type="EMBL" id="RAW21294.1"/>
    </source>
</evidence>
<sequence length="153" mass="16579">MVLIALACAIVGQAGSTFDVEIDDGQKINKLKEAIKDQSDGLITDPWPKLQPFLAKKADGGYLDWAGAAAVTIDGDGHPQGFEQMDPTLWINNDKHFGKNFRPAEGEVHVLVVVPKGGRSGNNDGRNYQEFNASIEFSNAKNEGGVPSTFRTY</sequence>
<dbReference type="GO" id="GO:0005576">
    <property type="term" value="C:extracellular region"/>
    <property type="evidence" value="ECO:0007669"/>
    <property type="project" value="UniProtKB-SubCell"/>
</dbReference>
<feature type="chain" id="PRO_5016442165" description="Crinkler effector protein N-terminal domain-containing protein" evidence="4">
    <location>
        <begin position="17"/>
        <end position="153"/>
    </location>
</feature>
<proteinExistence type="predicted"/>
<name>A0A329R9I9_9STRA</name>
<dbReference type="OrthoDB" id="127012at2759"/>
<keyword evidence="7" id="KW-1185">Reference proteome</keyword>
<accession>A0A329R9I9</accession>
<dbReference type="EMBL" id="MJFZ01001878">
    <property type="protein sequence ID" value="RAW21294.1"/>
    <property type="molecule type" value="Genomic_DNA"/>
</dbReference>
<dbReference type="GO" id="GO:0043657">
    <property type="term" value="C:host cell"/>
    <property type="evidence" value="ECO:0007669"/>
    <property type="project" value="UniProtKB-SubCell"/>
</dbReference>